<dbReference type="AlphaFoldDB" id="A0A370L765"/>
<proteinExistence type="predicted"/>
<dbReference type="InterPro" id="IPR008928">
    <property type="entry name" value="6-hairpin_glycosidase_sf"/>
</dbReference>
<dbReference type="InterPro" id="IPR012341">
    <property type="entry name" value="6hp_glycosidase-like_sf"/>
</dbReference>
<dbReference type="EMBL" id="QQTP01000004">
    <property type="protein sequence ID" value="RDJ25988.1"/>
    <property type="molecule type" value="Genomic_DNA"/>
</dbReference>
<dbReference type="PANTHER" id="PTHR31616:SF0">
    <property type="entry name" value="GLUCAN 1,4-ALPHA-GLUCOSIDASE"/>
    <property type="match status" value="1"/>
</dbReference>
<dbReference type="Pfam" id="PF19291">
    <property type="entry name" value="TREH_N"/>
    <property type="match status" value="1"/>
</dbReference>
<dbReference type="SUPFAM" id="SSF48208">
    <property type="entry name" value="Six-hairpin glycosidases"/>
    <property type="match status" value="1"/>
</dbReference>
<evidence type="ECO:0000259" key="1">
    <source>
        <dbReference type="Pfam" id="PF00723"/>
    </source>
</evidence>
<comment type="caution">
    <text evidence="3">The sequence shown here is derived from an EMBL/GenBank/DDBJ whole genome shotgun (WGS) entry which is preliminary data.</text>
</comment>
<feature type="domain" description="GH15-like" evidence="1">
    <location>
        <begin position="239"/>
        <end position="602"/>
    </location>
</feature>
<name>A0A370L765_9HYPH</name>
<accession>A0A370L765</accession>
<gene>
    <name evidence="3" type="ORF">DWE98_09020</name>
</gene>
<dbReference type="OrthoDB" id="3902805at2"/>
<dbReference type="RefSeq" id="WP_114828878.1">
    <property type="nucleotide sequence ID" value="NZ_QQTO01000022.1"/>
</dbReference>
<evidence type="ECO:0000313" key="3">
    <source>
        <dbReference type="EMBL" id="RDJ25988.1"/>
    </source>
</evidence>
<feature type="domain" description="Trehalase-like N-terminal" evidence="2">
    <location>
        <begin position="18"/>
        <end position="174"/>
    </location>
</feature>
<reference evidence="4" key="1">
    <citation type="submission" date="2018-07" db="EMBL/GenBank/DDBJ databases">
        <authorList>
            <person name="Safronova V.I."/>
            <person name="Chirak E.R."/>
            <person name="Sazanova A.L."/>
        </authorList>
    </citation>
    <scope>NUCLEOTIDE SEQUENCE [LARGE SCALE GENOMIC DNA]</scope>
    <source>
        <strain evidence="4">RCAM04685</strain>
    </source>
</reference>
<dbReference type="InterPro" id="IPR011613">
    <property type="entry name" value="GH15-like"/>
</dbReference>
<dbReference type="Gene3D" id="1.50.10.10">
    <property type="match status" value="1"/>
</dbReference>
<organism evidence="3 4">
    <name type="scientific">Bosea caraganae</name>
    <dbReference type="NCBI Taxonomy" id="2763117"/>
    <lineage>
        <taxon>Bacteria</taxon>
        <taxon>Pseudomonadati</taxon>
        <taxon>Pseudomonadota</taxon>
        <taxon>Alphaproteobacteria</taxon>
        <taxon>Hyphomicrobiales</taxon>
        <taxon>Boseaceae</taxon>
        <taxon>Bosea</taxon>
    </lineage>
</organism>
<protein>
    <submittedName>
        <fullName evidence="3">Glycoside hydrolase family 15 protein</fullName>
    </submittedName>
</protein>
<evidence type="ECO:0000313" key="4">
    <source>
        <dbReference type="Proteomes" id="UP000255207"/>
    </source>
</evidence>
<dbReference type="Pfam" id="PF00723">
    <property type="entry name" value="Glyco_hydro_15"/>
    <property type="match status" value="1"/>
</dbReference>
<dbReference type="GO" id="GO:0005975">
    <property type="term" value="P:carbohydrate metabolic process"/>
    <property type="evidence" value="ECO:0007669"/>
    <property type="project" value="InterPro"/>
</dbReference>
<dbReference type="PANTHER" id="PTHR31616">
    <property type="entry name" value="TREHALASE"/>
    <property type="match status" value="1"/>
</dbReference>
<dbReference type="InterPro" id="IPR045582">
    <property type="entry name" value="Trehalase-like_N"/>
</dbReference>
<dbReference type="Proteomes" id="UP000255207">
    <property type="component" value="Unassembled WGS sequence"/>
</dbReference>
<keyword evidence="4" id="KW-1185">Reference proteome</keyword>
<sequence length="614" mass="69053">MTIETTTNAGQHSASLDLGVIGNCSIAALIDRRAHIVWGCFPRFDRDPVFCSLIDNKPEDGDAMPEKGVFAIELVGMTRCEQSYLDNTAILSSVLSDDHGNAIEILDFAPRFVRYERFFRPPQLVRRVRRLSGRPRIRVVLRPCLGLGELPDEITRGSNHVRYVGADQTIRLTTDAPISYVMESIPFAVERPFSFFIGSDEALRAEIETTSREFLDKTTDYWRDWVRSLSIPFEFQREVIRAAITLKLCSFEESGAIVAALTTSIPEAPGTQRNWDYRFCWLRDAYFVVHALNRLGTTRTMEDYLGFITNVVDTFSESGAEHLPPLYPITRGGALTEFEAPNLAGYRGHQPVRVGNGAATQIQNDGYGAVVLAATHSFFDRRLIQPGKEALFAQLERMGEIAISVFDKPDAGPWELREKQVVHAFSSVMCWAACDRLARIAGTLGRAERKDYWRGEAKRLKGIISERIWNQEKGTFVSTFDGSDLDATLLLIAELGFVAADDPRYIATVEAIGRELGRGDLLLRYASEDDFGFMHTGFLICAFWYVDALHAIGRRDEAKELFGRILKRRNSFGLLSEDADLATGELWGNFPQTYSMVGLINSAMRLSRNWEEAF</sequence>
<evidence type="ECO:0000259" key="2">
    <source>
        <dbReference type="Pfam" id="PF19291"/>
    </source>
</evidence>
<dbReference type="GO" id="GO:0004553">
    <property type="term" value="F:hydrolase activity, hydrolyzing O-glycosyl compounds"/>
    <property type="evidence" value="ECO:0007669"/>
    <property type="project" value="TreeGrafter"/>
</dbReference>
<keyword evidence="3" id="KW-0378">Hydrolase</keyword>